<dbReference type="RefSeq" id="WP_034528792.1">
    <property type="nucleotide sequence ID" value="NZ_JGZP01000014.1"/>
</dbReference>
<gene>
    <name evidence="2" type="ORF">BSTEL_1835</name>
</gene>
<sequence>MVAQFEHFASGEYMSEHCQSLLSSKEMEFLYRLQVDECLRYSDRHVPFDRERPWLKQQRRTIDISNLGRQDETWTFEIDWSVVQGIAQDCGLGRLDEGELVPLPLLLIRRYVATDYMCASDGDGSYMTHRGANNAFAALIAAYFLSARYELSYHKKLPVGELNEIYHGWDHIFNLGGNLPTADRNAQIERSYADFDAFFWHLDDNYLISADSVAAWKDAANKEKDKDALGAIRHYEEDRYGTVAPNRRETEFKRILQAPNGPLLGGDCVHHNAAQQSAENLDDLKYRLSILFQYQDLLQQFKEHYPVLVFIPAQTSGRRTYQFTLSRYERLDGVRDEIHQINKAIDQETAPKPRPGTQSENKAGRIAGFKSCLASVRAFVVKAGRITLAMMLFREFNKPYIWLRSSTFLVHRFAKDVRPVLVRDHYEGDEQSIISDTELFTSLHMREHDDEEPEDAPERITYVSGLLIPRLRNIIPMVTFFAIQMVLLVLYASLTHLTTVTILSPSTTTATALPNTPAGILFRTMILAQLGVTFFIAPRDESSTATRMLRIPRYSALSLLPFQLWMLYNVTCGNSQLSFIQYTNQHPKIVAGVTVGFAIAAVIAGMLIRTEMGWLRKIAIIVLSVIAALCAFCAANNADGLIILPFFCASALCVILGLWLLIYGVLRLIAPQNLPNQ</sequence>
<keyword evidence="3" id="KW-1185">Reference proteome</keyword>
<dbReference type="OrthoDB" id="9858090at2"/>
<organism evidence="2 3">
    <name type="scientific">Bifidobacterium stellenboschense</name>
    <dbReference type="NCBI Taxonomy" id="762211"/>
    <lineage>
        <taxon>Bacteria</taxon>
        <taxon>Bacillati</taxon>
        <taxon>Actinomycetota</taxon>
        <taxon>Actinomycetes</taxon>
        <taxon>Bifidobacteriales</taxon>
        <taxon>Bifidobacteriaceae</taxon>
        <taxon>Bifidobacterium</taxon>
    </lineage>
</organism>
<feature type="transmembrane region" description="Helical" evidence="1">
    <location>
        <begin position="588"/>
        <end position="608"/>
    </location>
</feature>
<evidence type="ECO:0000313" key="3">
    <source>
        <dbReference type="Proteomes" id="UP000029004"/>
    </source>
</evidence>
<keyword evidence="1" id="KW-0472">Membrane</keyword>
<keyword evidence="1" id="KW-0812">Transmembrane</keyword>
<proteinExistence type="predicted"/>
<feature type="transmembrane region" description="Helical" evidence="1">
    <location>
        <begin position="474"/>
        <end position="494"/>
    </location>
</feature>
<comment type="caution">
    <text evidence="2">The sequence shown here is derived from an EMBL/GenBank/DDBJ whole genome shotgun (WGS) entry which is preliminary data.</text>
</comment>
<evidence type="ECO:0000313" key="2">
    <source>
        <dbReference type="EMBL" id="KFI96926.1"/>
    </source>
</evidence>
<accession>A0A087DN26</accession>
<reference evidence="2 3" key="1">
    <citation type="submission" date="2014-03" db="EMBL/GenBank/DDBJ databases">
        <title>Genomics of Bifidobacteria.</title>
        <authorList>
            <person name="Ventura M."/>
            <person name="Milani C."/>
            <person name="Lugli G.A."/>
        </authorList>
    </citation>
    <scope>NUCLEOTIDE SEQUENCE [LARGE SCALE GENOMIC DNA]</scope>
    <source>
        <strain evidence="2 3">DSM 23968</strain>
    </source>
</reference>
<keyword evidence="1" id="KW-1133">Transmembrane helix</keyword>
<dbReference type="EMBL" id="JGZP01000014">
    <property type="protein sequence ID" value="KFI96926.1"/>
    <property type="molecule type" value="Genomic_DNA"/>
</dbReference>
<dbReference type="STRING" id="762211.BSTEL_1835"/>
<feature type="transmembrane region" description="Helical" evidence="1">
    <location>
        <begin position="644"/>
        <end position="666"/>
    </location>
</feature>
<dbReference type="AlphaFoldDB" id="A0A087DN26"/>
<feature type="transmembrane region" description="Helical" evidence="1">
    <location>
        <begin position="620"/>
        <end position="638"/>
    </location>
</feature>
<protein>
    <submittedName>
        <fullName evidence="2">Uncharacterized protein</fullName>
    </submittedName>
</protein>
<evidence type="ECO:0000256" key="1">
    <source>
        <dbReference type="SAM" id="Phobius"/>
    </source>
</evidence>
<dbReference type="Proteomes" id="UP000029004">
    <property type="component" value="Unassembled WGS sequence"/>
</dbReference>
<name>A0A087DN26_9BIFI</name>